<name>A0ABV6DTN2_9BACL</name>
<sequence length="166" mass="19055">MSREVNDTAKGLMLAFHRFRNREAATNNDCRRTEARILLMLSDHGDNGLKVSELGKLMRVTSPFVTQLVNQLEARGLVIRRQDPQDGRIVRIVPTPSGLDEAKELKRIFYRRFTDLVEELGEDEARTLTQLLNKAFDIMEQKNGMFGRTAKENSDSSEQTDRIEED</sequence>
<dbReference type="PANTHER" id="PTHR33164:SF57">
    <property type="entry name" value="MARR-FAMILY TRANSCRIPTIONAL REGULATOR"/>
    <property type="match status" value="1"/>
</dbReference>
<protein>
    <submittedName>
        <fullName evidence="4">MarR family winged helix-turn-helix transcriptional regulator</fullName>
    </submittedName>
</protein>
<keyword evidence="5" id="KW-1185">Reference proteome</keyword>
<dbReference type="SUPFAM" id="SSF46785">
    <property type="entry name" value="Winged helix' DNA-binding domain"/>
    <property type="match status" value="1"/>
</dbReference>
<dbReference type="InterPro" id="IPR039422">
    <property type="entry name" value="MarR/SlyA-like"/>
</dbReference>
<evidence type="ECO:0000256" key="2">
    <source>
        <dbReference type="SAM" id="MobiDB-lite"/>
    </source>
</evidence>
<dbReference type="SMART" id="SM00347">
    <property type="entry name" value="HTH_MARR"/>
    <property type="match status" value="1"/>
</dbReference>
<feature type="compositionally biased region" description="Basic and acidic residues" evidence="2">
    <location>
        <begin position="149"/>
        <end position="166"/>
    </location>
</feature>
<dbReference type="PRINTS" id="PR00598">
    <property type="entry name" value="HTHMARR"/>
</dbReference>
<dbReference type="InterPro" id="IPR036390">
    <property type="entry name" value="WH_DNA-bd_sf"/>
</dbReference>
<dbReference type="PANTHER" id="PTHR33164">
    <property type="entry name" value="TRANSCRIPTIONAL REGULATOR, MARR FAMILY"/>
    <property type="match status" value="1"/>
</dbReference>
<evidence type="ECO:0000259" key="3">
    <source>
        <dbReference type="PROSITE" id="PS50995"/>
    </source>
</evidence>
<evidence type="ECO:0000313" key="4">
    <source>
        <dbReference type="EMBL" id="MFC0216009.1"/>
    </source>
</evidence>
<dbReference type="Pfam" id="PF12802">
    <property type="entry name" value="MarR_2"/>
    <property type="match status" value="1"/>
</dbReference>
<dbReference type="PROSITE" id="PS50995">
    <property type="entry name" value="HTH_MARR_2"/>
    <property type="match status" value="1"/>
</dbReference>
<dbReference type="InterPro" id="IPR000835">
    <property type="entry name" value="HTH_MarR-typ"/>
</dbReference>
<accession>A0ABV6DTN2</accession>
<feature type="domain" description="HTH marR-type" evidence="3">
    <location>
        <begin position="1"/>
        <end position="137"/>
    </location>
</feature>
<feature type="region of interest" description="Disordered" evidence="2">
    <location>
        <begin position="145"/>
        <end position="166"/>
    </location>
</feature>
<dbReference type="RefSeq" id="WP_377473755.1">
    <property type="nucleotide sequence ID" value="NZ_JBHLWN010000107.1"/>
</dbReference>
<dbReference type="Gene3D" id="1.10.10.10">
    <property type="entry name" value="Winged helix-like DNA-binding domain superfamily/Winged helix DNA-binding domain"/>
    <property type="match status" value="1"/>
</dbReference>
<organism evidence="4 5">
    <name type="scientific">Paenibacillus chartarius</name>
    <dbReference type="NCBI Taxonomy" id="747481"/>
    <lineage>
        <taxon>Bacteria</taxon>
        <taxon>Bacillati</taxon>
        <taxon>Bacillota</taxon>
        <taxon>Bacilli</taxon>
        <taxon>Bacillales</taxon>
        <taxon>Paenibacillaceae</taxon>
        <taxon>Paenibacillus</taxon>
    </lineage>
</organism>
<dbReference type="Proteomes" id="UP001589776">
    <property type="component" value="Unassembled WGS sequence"/>
</dbReference>
<comment type="caution">
    <text evidence="4">The sequence shown here is derived from an EMBL/GenBank/DDBJ whole genome shotgun (WGS) entry which is preliminary data.</text>
</comment>
<dbReference type="InterPro" id="IPR036388">
    <property type="entry name" value="WH-like_DNA-bd_sf"/>
</dbReference>
<reference evidence="4 5" key="1">
    <citation type="submission" date="2024-09" db="EMBL/GenBank/DDBJ databases">
        <authorList>
            <person name="Sun Q."/>
            <person name="Mori K."/>
        </authorList>
    </citation>
    <scope>NUCLEOTIDE SEQUENCE [LARGE SCALE GENOMIC DNA]</scope>
    <source>
        <strain evidence="4 5">CCM 7759</strain>
    </source>
</reference>
<gene>
    <name evidence="4" type="ORF">ACFFK0_26775</name>
</gene>
<keyword evidence="1" id="KW-0238">DNA-binding</keyword>
<evidence type="ECO:0000313" key="5">
    <source>
        <dbReference type="Proteomes" id="UP001589776"/>
    </source>
</evidence>
<evidence type="ECO:0000256" key="1">
    <source>
        <dbReference type="ARBA" id="ARBA00023125"/>
    </source>
</evidence>
<dbReference type="EMBL" id="JBHLWN010000107">
    <property type="protein sequence ID" value="MFC0216009.1"/>
    <property type="molecule type" value="Genomic_DNA"/>
</dbReference>
<proteinExistence type="predicted"/>